<keyword evidence="2" id="KW-0238">DNA-binding</keyword>
<organism evidence="4">
    <name type="scientific">freshwater metagenome</name>
    <dbReference type="NCBI Taxonomy" id="449393"/>
    <lineage>
        <taxon>unclassified sequences</taxon>
        <taxon>metagenomes</taxon>
        <taxon>ecological metagenomes</taxon>
    </lineage>
</organism>
<keyword evidence="3" id="KW-0233">DNA recombination</keyword>
<accession>A0A6J7LDR7</accession>
<dbReference type="GO" id="GO:0006313">
    <property type="term" value="P:DNA transposition"/>
    <property type="evidence" value="ECO:0007669"/>
    <property type="project" value="InterPro"/>
</dbReference>
<dbReference type="InterPro" id="IPR001207">
    <property type="entry name" value="Transposase_mutator"/>
</dbReference>
<dbReference type="AlphaFoldDB" id="A0A6J7LDR7"/>
<proteinExistence type="predicted"/>
<keyword evidence="1" id="KW-0815">Transposition</keyword>
<evidence type="ECO:0000256" key="3">
    <source>
        <dbReference type="ARBA" id="ARBA00023172"/>
    </source>
</evidence>
<dbReference type="GO" id="GO:0004803">
    <property type="term" value="F:transposase activity"/>
    <property type="evidence" value="ECO:0007669"/>
    <property type="project" value="InterPro"/>
</dbReference>
<gene>
    <name evidence="4" type="ORF">UFOPK3772_02825</name>
</gene>
<reference evidence="4" key="1">
    <citation type="submission" date="2020-05" db="EMBL/GenBank/DDBJ databases">
        <authorList>
            <person name="Chiriac C."/>
            <person name="Salcher M."/>
            <person name="Ghai R."/>
            <person name="Kavagutti S V."/>
        </authorList>
    </citation>
    <scope>NUCLEOTIDE SEQUENCE</scope>
</reference>
<dbReference type="PANTHER" id="PTHR33217:SF7">
    <property type="entry name" value="TRANSPOSASE FOR INSERTION SEQUENCE ELEMENT IS1081"/>
    <property type="match status" value="1"/>
</dbReference>
<evidence type="ECO:0000256" key="2">
    <source>
        <dbReference type="ARBA" id="ARBA00023125"/>
    </source>
</evidence>
<name>A0A6J7LDR7_9ZZZZ</name>
<evidence type="ECO:0000313" key="4">
    <source>
        <dbReference type="EMBL" id="CAB4966590.1"/>
    </source>
</evidence>
<dbReference type="EMBL" id="CAFBNE010000125">
    <property type="protein sequence ID" value="CAB4966590.1"/>
    <property type="molecule type" value="Genomic_DNA"/>
</dbReference>
<sequence>MTVTTRIGPARVIEVQLAEASPDLLRELLTVFIKTLISAETGAVCGAAYGTTCPDGTNRRNGYRARKFDTRTGTLNLAVPRPRARTGRCFPGWLLERRKRAERALASVIATCSLLGVSTRRRESCCSLWGSRG</sequence>
<protein>
    <submittedName>
        <fullName evidence="4">Unannotated protein</fullName>
    </submittedName>
</protein>
<dbReference type="GO" id="GO:0003677">
    <property type="term" value="F:DNA binding"/>
    <property type="evidence" value="ECO:0007669"/>
    <property type="project" value="UniProtKB-KW"/>
</dbReference>
<dbReference type="PANTHER" id="PTHR33217">
    <property type="entry name" value="TRANSPOSASE FOR INSERTION SEQUENCE ELEMENT IS1081"/>
    <property type="match status" value="1"/>
</dbReference>
<evidence type="ECO:0000256" key="1">
    <source>
        <dbReference type="ARBA" id="ARBA00022578"/>
    </source>
</evidence>
<dbReference type="Pfam" id="PF00872">
    <property type="entry name" value="Transposase_mut"/>
    <property type="match status" value="1"/>
</dbReference>